<dbReference type="AlphaFoldDB" id="A0A6A6FZW0"/>
<feature type="non-terminal residue" evidence="7">
    <location>
        <position position="1"/>
    </location>
</feature>
<evidence type="ECO:0000259" key="6">
    <source>
        <dbReference type="PROSITE" id="PS51171"/>
    </source>
</evidence>
<name>A0A6A6FZW0_9PEZI</name>
<accession>A0A6A6FZW0</accession>
<feature type="domain" description="Prephenate dehydratase" evidence="6">
    <location>
        <begin position="1"/>
        <end position="205"/>
    </location>
</feature>
<evidence type="ECO:0000256" key="4">
    <source>
        <dbReference type="ARBA" id="ARBA00023239"/>
    </source>
</evidence>
<keyword evidence="4" id="KW-0456">Lyase</keyword>
<dbReference type="GO" id="GO:0009094">
    <property type="term" value="P:L-phenylalanine biosynthetic process"/>
    <property type="evidence" value="ECO:0007669"/>
    <property type="project" value="UniProtKB-KW"/>
</dbReference>
<comment type="pathway">
    <text evidence="5">Amino-acid biosynthesis.</text>
</comment>
<evidence type="ECO:0000256" key="1">
    <source>
        <dbReference type="ARBA" id="ARBA00022605"/>
    </source>
</evidence>
<dbReference type="Gene3D" id="3.40.190.10">
    <property type="entry name" value="Periplasmic binding protein-like II"/>
    <property type="match status" value="2"/>
</dbReference>
<keyword evidence="3" id="KW-0584">Phenylalanine biosynthesis</keyword>
<dbReference type="PANTHER" id="PTHR21022">
    <property type="entry name" value="PREPHENATE DEHYDRATASE P PROTEIN"/>
    <property type="match status" value="1"/>
</dbReference>
<proteinExistence type="predicted"/>
<sequence length="263" mass="27957">VAYLGPKATYTHQAALQQFPQSSIATLVPSPSIASVFTSVQDGESEYGVVPFENSSNGAVLPTLDLFASLPTSHPDVTIIGEQFVDVHHCLMGRLTNTTEGGTPQIRSQPAPDLQKLTVIHSHPQAWGQCTGLLSSLPNAEKVDSSSTSAAATKIASLVAKSPDGTTTEAAIASKLAAELNNLDILRENIEDRSDNQTRFFVLARKKKDDPSPASPPTTPARARHKTLLHFRVPVHGSPGALADALAVFKKQGLSLSSMYTRP</sequence>
<evidence type="ECO:0000256" key="5">
    <source>
        <dbReference type="ARBA" id="ARBA00029440"/>
    </source>
</evidence>
<dbReference type="Pfam" id="PF00800">
    <property type="entry name" value="PDT"/>
    <property type="match status" value="1"/>
</dbReference>
<dbReference type="GO" id="GO:0004664">
    <property type="term" value="F:prephenate dehydratase activity"/>
    <property type="evidence" value="ECO:0007669"/>
    <property type="project" value="InterPro"/>
</dbReference>
<reference evidence="8" key="1">
    <citation type="journal article" date="2020" name="Stud. Mycol.">
        <title>101 Dothideomycetes genomes: A test case for predicting lifestyles and emergence of pathogens.</title>
        <authorList>
            <person name="Haridas S."/>
            <person name="Albert R."/>
            <person name="Binder M."/>
            <person name="Bloem J."/>
            <person name="LaButti K."/>
            <person name="Salamov A."/>
            <person name="Andreopoulos B."/>
            <person name="Baker S."/>
            <person name="Barry K."/>
            <person name="Bills G."/>
            <person name="Bluhm B."/>
            <person name="Cannon C."/>
            <person name="Castanera R."/>
            <person name="Culley D."/>
            <person name="Daum C."/>
            <person name="Ezra D."/>
            <person name="Gonzalez J."/>
            <person name="Henrissat B."/>
            <person name="Kuo A."/>
            <person name="Liang C."/>
            <person name="Lipzen A."/>
            <person name="Lutzoni F."/>
            <person name="Magnuson J."/>
            <person name="Mondo S."/>
            <person name="Nolan M."/>
            <person name="Ohm R."/>
            <person name="Pangilinan J."/>
            <person name="Park H.-J."/>
            <person name="Ramirez L."/>
            <person name="Alfaro M."/>
            <person name="Sun H."/>
            <person name="Tritt A."/>
            <person name="Yoshinaga Y."/>
            <person name="Zwiers L.-H."/>
            <person name="Turgeon B."/>
            <person name="Goodwin S."/>
            <person name="Spatafora J."/>
            <person name="Crous P."/>
            <person name="Grigoriev I."/>
        </authorList>
    </citation>
    <scope>NUCLEOTIDE SEQUENCE [LARGE SCALE GENOMIC DNA]</scope>
    <source>
        <strain evidence="8">CECT 20119</strain>
    </source>
</reference>
<dbReference type="SUPFAM" id="SSF53850">
    <property type="entry name" value="Periplasmic binding protein-like II"/>
    <property type="match status" value="1"/>
</dbReference>
<keyword evidence="1" id="KW-0028">Amino-acid biosynthesis</keyword>
<dbReference type="InterPro" id="IPR001086">
    <property type="entry name" value="Preph_deHydtase"/>
</dbReference>
<keyword evidence="2" id="KW-0057">Aromatic amino acid biosynthesis</keyword>
<dbReference type="CDD" id="cd13532">
    <property type="entry name" value="PBP2_PDT_like"/>
    <property type="match status" value="1"/>
</dbReference>
<dbReference type="EMBL" id="ML992522">
    <property type="protein sequence ID" value="KAF2219007.1"/>
    <property type="molecule type" value="Genomic_DNA"/>
</dbReference>
<gene>
    <name evidence="7" type="ORF">BDZ85DRAFT_183584</name>
</gene>
<dbReference type="PANTHER" id="PTHR21022:SF19">
    <property type="entry name" value="PREPHENATE DEHYDRATASE-RELATED"/>
    <property type="match status" value="1"/>
</dbReference>
<dbReference type="InterPro" id="IPR045865">
    <property type="entry name" value="ACT-like_dom_sf"/>
</dbReference>
<dbReference type="Proteomes" id="UP000799538">
    <property type="component" value="Unassembled WGS sequence"/>
</dbReference>
<evidence type="ECO:0000256" key="2">
    <source>
        <dbReference type="ARBA" id="ARBA00023141"/>
    </source>
</evidence>
<dbReference type="SUPFAM" id="SSF55021">
    <property type="entry name" value="ACT-like"/>
    <property type="match status" value="1"/>
</dbReference>
<keyword evidence="8" id="KW-1185">Reference proteome</keyword>
<evidence type="ECO:0000313" key="7">
    <source>
        <dbReference type="EMBL" id="KAF2219007.1"/>
    </source>
</evidence>
<feature type="non-terminal residue" evidence="7">
    <location>
        <position position="263"/>
    </location>
</feature>
<evidence type="ECO:0000313" key="8">
    <source>
        <dbReference type="Proteomes" id="UP000799538"/>
    </source>
</evidence>
<dbReference type="OrthoDB" id="983542at2759"/>
<dbReference type="GO" id="GO:0005737">
    <property type="term" value="C:cytoplasm"/>
    <property type="evidence" value="ECO:0007669"/>
    <property type="project" value="TreeGrafter"/>
</dbReference>
<evidence type="ECO:0000256" key="3">
    <source>
        <dbReference type="ARBA" id="ARBA00023222"/>
    </source>
</evidence>
<dbReference type="PROSITE" id="PS51171">
    <property type="entry name" value="PREPHENATE_DEHYDR_3"/>
    <property type="match status" value="1"/>
</dbReference>
<organism evidence="7 8">
    <name type="scientific">Elsinoe ampelina</name>
    <dbReference type="NCBI Taxonomy" id="302913"/>
    <lineage>
        <taxon>Eukaryota</taxon>
        <taxon>Fungi</taxon>
        <taxon>Dikarya</taxon>
        <taxon>Ascomycota</taxon>
        <taxon>Pezizomycotina</taxon>
        <taxon>Dothideomycetes</taxon>
        <taxon>Dothideomycetidae</taxon>
        <taxon>Myriangiales</taxon>
        <taxon>Elsinoaceae</taxon>
        <taxon>Elsinoe</taxon>
    </lineage>
</organism>
<protein>
    <submittedName>
        <fullName evidence="7">Prephenate dehydratase-domain-containing protein</fullName>
    </submittedName>
</protein>
<dbReference type="Gene3D" id="3.30.70.260">
    <property type="match status" value="1"/>
</dbReference>